<evidence type="ECO:0000256" key="8">
    <source>
        <dbReference type="SAM" id="MobiDB-lite"/>
    </source>
</evidence>
<comment type="caution">
    <text evidence="12">The sequence shown here is derived from an EMBL/GenBank/DDBJ whole genome shotgun (WGS) entry which is preliminary data.</text>
</comment>
<sequence length="571" mass="63610">MQENEPQNAAFYWSTTFVRSLFEEGIEHVVISPGSRSTALTLAFAAHSGFKKHVAIDERSAAFTALGIGKYTGNPAFLVCTSGTAAANYYPAVIEAAQSGIPMIILSADRPPHYRGLGASQTIDQLKLFGNYPVFFHEVGEPDTHQRSLNRLKLAASQAVQQSVQKEGVAHLNFPFTKPFEPDQKYLRQVEFENEKQSRRPSPKYSREDGEIEMGETFWSDLISAERPLIVVGPTNKSDRLQFITPLARALDAPILAEPGSQVPTSRHTIQGFDGFLKNETNREELNADLILRFGAQPVSKGVNEFLDKHSEAMQICFMGPNRWVDGSLSSDKQVTLKGPLKIPEVTGAADKEWMKKWRKIEKDFKTFREQQLHPSAPITDGYVFSKVMENIPKKAFTMLSNSFPVRDMSLFGEFDGKDIYVNRGAAGIDGITSTALGISIASEKPGVLFVGDISFLHDTNGLLMAKKIKHPLVIVLLNNGGGTIFRMLPVHQIMSKYTSYFETPQTAKVAALCRAHNIDHTLVSRPEQIIATFERLIQRNGVHVMECMTGADESMEQRHALWNFDIKKDT</sequence>
<dbReference type="GO" id="GO:0030145">
    <property type="term" value="F:manganese ion binding"/>
    <property type="evidence" value="ECO:0007669"/>
    <property type="project" value="UniProtKB-UniRule"/>
</dbReference>
<comment type="subunit">
    <text evidence="7">Homodimer.</text>
</comment>
<comment type="function">
    <text evidence="7">Catalyzes the thiamine diphosphate-dependent decarboxylation of 2-oxoglutarate and the subsequent addition of the resulting succinic semialdehyde-thiamine pyrophosphate anion to isochorismate to yield 2-succinyl-5-enolpyruvyl-6-hydroxy-3-cyclohexene-1-carboxylate (SEPHCHC).</text>
</comment>
<feature type="region of interest" description="Disordered" evidence="8">
    <location>
        <begin position="192"/>
        <end position="211"/>
    </location>
</feature>
<accession>A0A9X2L506</accession>
<dbReference type="PANTHER" id="PTHR42916:SF1">
    <property type="entry name" value="PROTEIN PHYLLO, CHLOROPLASTIC"/>
    <property type="match status" value="1"/>
</dbReference>
<dbReference type="InterPro" id="IPR032264">
    <property type="entry name" value="MenD_middle"/>
</dbReference>
<comment type="catalytic activity">
    <reaction evidence="7">
        <text>isochorismate + 2-oxoglutarate + H(+) = 5-enolpyruvoyl-6-hydroxy-2-succinyl-cyclohex-3-ene-1-carboxylate + CO2</text>
        <dbReference type="Rhea" id="RHEA:25593"/>
        <dbReference type="ChEBI" id="CHEBI:15378"/>
        <dbReference type="ChEBI" id="CHEBI:16526"/>
        <dbReference type="ChEBI" id="CHEBI:16810"/>
        <dbReference type="ChEBI" id="CHEBI:29780"/>
        <dbReference type="ChEBI" id="CHEBI:58818"/>
        <dbReference type="EC" id="2.2.1.9"/>
    </reaction>
</comment>
<keyword evidence="4 7" id="KW-0460">Magnesium</keyword>
<dbReference type="CDD" id="cd02009">
    <property type="entry name" value="TPP_SHCHC_synthase"/>
    <property type="match status" value="1"/>
</dbReference>
<evidence type="ECO:0000256" key="3">
    <source>
        <dbReference type="ARBA" id="ARBA00022723"/>
    </source>
</evidence>
<organism evidence="12 13">
    <name type="scientific">Gracilimonas sediminicola</name>
    <dbReference type="NCBI Taxonomy" id="2952158"/>
    <lineage>
        <taxon>Bacteria</taxon>
        <taxon>Pseudomonadati</taxon>
        <taxon>Balneolota</taxon>
        <taxon>Balneolia</taxon>
        <taxon>Balneolales</taxon>
        <taxon>Balneolaceae</taxon>
        <taxon>Gracilimonas</taxon>
    </lineage>
</organism>
<evidence type="ECO:0000256" key="1">
    <source>
        <dbReference type="ARBA" id="ARBA00022428"/>
    </source>
</evidence>
<dbReference type="GO" id="GO:0009234">
    <property type="term" value="P:menaquinone biosynthetic process"/>
    <property type="evidence" value="ECO:0007669"/>
    <property type="project" value="UniProtKB-UniRule"/>
</dbReference>
<dbReference type="GO" id="GO:0030976">
    <property type="term" value="F:thiamine pyrophosphate binding"/>
    <property type="evidence" value="ECO:0007669"/>
    <property type="project" value="UniProtKB-UniRule"/>
</dbReference>
<evidence type="ECO:0000259" key="11">
    <source>
        <dbReference type="Pfam" id="PF16582"/>
    </source>
</evidence>
<evidence type="ECO:0000256" key="2">
    <source>
        <dbReference type="ARBA" id="ARBA00022679"/>
    </source>
</evidence>
<feature type="domain" description="Menaquinone biosynthesis protein MenD middle" evidence="11">
    <location>
        <begin position="222"/>
        <end position="372"/>
    </location>
</feature>
<dbReference type="Pfam" id="PF02776">
    <property type="entry name" value="TPP_enzyme_N"/>
    <property type="match status" value="1"/>
</dbReference>
<comment type="pathway">
    <text evidence="7">Quinol/quinone metabolism; 1,4-dihydroxy-2-naphthoate biosynthesis; 1,4-dihydroxy-2-naphthoate from chorismate: step 2/7.</text>
</comment>
<keyword evidence="6 7" id="KW-0464">Manganese</keyword>
<proteinExistence type="inferred from homology"/>
<dbReference type="Pfam" id="PF16582">
    <property type="entry name" value="TPP_enzyme_M_2"/>
    <property type="match status" value="1"/>
</dbReference>
<reference evidence="12" key="1">
    <citation type="submission" date="2022-06" db="EMBL/GenBank/DDBJ databases">
        <title>Gracilimonas sp. CAU 1638 isolated from sea sediment.</title>
        <authorList>
            <person name="Kim W."/>
        </authorList>
    </citation>
    <scope>NUCLEOTIDE SEQUENCE</scope>
    <source>
        <strain evidence="12">CAU 1638</strain>
    </source>
</reference>
<evidence type="ECO:0000313" key="13">
    <source>
        <dbReference type="Proteomes" id="UP001139125"/>
    </source>
</evidence>
<dbReference type="RefSeq" id="WP_255135396.1">
    <property type="nucleotide sequence ID" value="NZ_JANDBC010000003.1"/>
</dbReference>
<protein>
    <recommendedName>
        <fullName evidence="7">2-succinyl-5-enolpyruvyl-6-hydroxy-3-cyclohexene-1-carboxylate synthase</fullName>
        <shortName evidence="7">SEPHCHC synthase</shortName>
        <ecNumber evidence="7">2.2.1.9</ecNumber>
    </recommendedName>
    <alternativeName>
        <fullName evidence="7">Menaquinone biosynthesis protein MenD</fullName>
    </alternativeName>
</protein>
<dbReference type="InterPro" id="IPR012001">
    <property type="entry name" value="Thiamin_PyroP_enz_TPP-bd_dom"/>
</dbReference>
<dbReference type="InterPro" id="IPR004433">
    <property type="entry name" value="MenaQ_synth_MenD"/>
</dbReference>
<dbReference type="SUPFAM" id="SSF52467">
    <property type="entry name" value="DHS-like NAD/FAD-binding domain"/>
    <property type="match status" value="1"/>
</dbReference>
<evidence type="ECO:0000256" key="6">
    <source>
        <dbReference type="ARBA" id="ARBA00023211"/>
    </source>
</evidence>
<dbReference type="Proteomes" id="UP001139125">
    <property type="component" value="Unassembled WGS sequence"/>
</dbReference>
<keyword evidence="13" id="KW-1185">Reference proteome</keyword>
<keyword evidence="3 7" id="KW-0479">Metal-binding</keyword>
<comment type="cofactor">
    <cofactor evidence="7">
        <name>thiamine diphosphate</name>
        <dbReference type="ChEBI" id="CHEBI:58937"/>
    </cofactor>
    <text evidence="7">Binds 1 thiamine pyrophosphate per subunit.</text>
</comment>
<dbReference type="EMBL" id="JANDBC010000003">
    <property type="protein sequence ID" value="MCP9292506.1"/>
    <property type="molecule type" value="Genomic_DNA"/>
</dbReference>
<dbReference type="InterPro" id="IPR011766">
    <property type="entry name" value="TPP_enzyme_TPP-bd"/>
</dbReference>
<comment type="cofactor">
    <cofactor evidence="7">
        <name>Mg(2+)</name>
        <dbReference type="ChEBI" id="CHEBI:18420"/>
    </cofactor>
    <cofactor evidence="7">
        <name>Mn(2+)</name>
        <dbReference type="ChEBI" id="CHEBI:29035"/>
    </cofactor>
</comment>
<feature type="domain" description="Thiamine pyrophosphate enzyme TPP-binding" evidence="9">
    <location>
        <begin position="434"/>
        <end position="548"/>
    </location>
</feature>
<evidence type="ECO:0000256" key="4">
    <source>
        <dbReference type="ARBA" id="ARBA00022842"/>
    </source>
</evidence>
<comment type="similarity">
    <text evidence="7">Belongs to the TPP enzyme family. MenD subfamily.</text>
</comment>
<dbReference type="GO" id="GO:0070204">
    <property type="term" value="F:2-succinyl-5-enolpyruvyl-6-hydroxy-3-cyclohexene-1-carboxylic-acid synthase activity"/>
    <property type="evidence" value="ECO:0007669"/>
    <property type="project" value="UniProtKB-UniRule"/>
</dbReference>
<evidence type="ECO:0000259" key="10">
    <source>
        <dbReference type="Pfam" id="PF02776"/>
    </source>
</evidence>
<feature type="domain" description="Thiamine pyrophosphate enzyme N-terminal TPP-binding" evidence="10">
    <location>
        <begin position="16"/>
        <end position="127"/>
    </location>
</feature>
<dbReference type="GO" id="GO:0000287">
    <property type="term" value="F:magnesium ion binding"/>
    <property type="evidence" value="ECO:0007669"/>
    <property type="project" value="UniProtKB-UniRule"/>
</dbReference>
<dbReference type="SUPFAM" id="SSF52518">
    <property type="entry name" value="Thiamin diphosphate-binding fold (THDP-binding)"/>
    <property type="match status" value="2"/>
</dbReference>
<evidence type="ECO:0000259" key="9">
    <source>
        <dbReference type="Pfam" id="PF02775"/>
    </source>
</evidence>
<dbReference type="InterPro" id="IPR029061">
    <property type="entry name" value="THDP-binding"/>
</dbReference>
<dbReference type="PIRSF" id="PIRSF004983">
    <property type="entry name" value="MenD"/>
    <property type="match status" value="1"/>
</dbReference>
<evidence type="ECO:0000313" key="12">
    <source>
        <dbReference type="EMBL" id="MCP9292506.1"/>
    </source>
</evidence>
<keyword evidence="1 7" id="KW-0474">Menaquinone biosynthesis</keyword>
<dbReference type="AlphaFoldDB" id="A0A9X2L506"/>
<dbReference type="CDD" id="cd07037">
    <property type="entry name" value="TPP_PYR_MenD"/>
    <property type="match status" value="1"/>
</dbReference>
<evidence type="ECO:0000256" key="7">
    <source>
        <dbReference type="HAMAP-Rule" id="MF_01659"/>
    </source>
</evidence>
<comment type="pathway">
    <text evidence="7">Quinol/quinone metabolism; menaquinone biosynthesis.</text>
</comment>
<dbReference type="HAMAP" id="MF_01659">
    <property type="entry name" value="MenD"/>
    <property type="match status" value="1"/>
</dbReference>
<keyword evidence="2 7" id="KW-0808">Transferase</keyword>
<name>A0A9X2L506_9BACT</name>
<dbReference type="Pfam" id="PF02775">
    <property type="entry name" value="TPP_enzyme_C"/>
    <property type="match status" value="1"/>
</dbReference>
<dbReference type="InterPro" id="IPR029035">
    <property type="entry name" value="DHS-like_NAD/FAD-binding_dom"/>
</dbReference>
<evidence type="ECO:0000256" key="5">
    <source>
        <dbReference type="ARBA" id="ARBA00023052"/>
    </source>
</evidence>
<keyword evidence="5 7" id="KW-0786">Thiamine pyrophosphate</keyword>
<dbReference type="EC" id="2.2.1.9" evidence="7"/>
<dbReference type="Gene3D" id="3.40.50.970">
    <property type="match status" value="2"/>
</dbReference>
<dbReference type="Gene3D" id="3.40.50.1220">
    <property type="entry name" value="TPP-binding domain"/>
    <property type="match status" value="1"/>
</dbReference>
<dbReference type="NCBIfam" id="TIGR00173">
    <property type="entry name" value="menD"/>
    <property type="match status" value="1"/>
</dbReference>
<gene>
    <name evidence="7 12" type="primary">menD</name>
    <name evidence="12" type="ORF">NM125_13040</name>
</gene>
<dbReference type="PANTHER" id="PTHR42916">
    <property type="entry name" value="2-SUCCINYL-5-ENOLPYRUVYL-6-HYDROXY-3-CYCLOHEXENE-1-CARBOXYLATE SYNTHASE"/>
    <property type="match status" value="1"/>
</dbReference>